<evidence type="ECO:0000256" key="2">
    <source>
        <dbReference type="ARBA" id="ARBA00022692"/>
    </source>
</evidence>
<proteinExistence type="predicted"/>
<evidence type="ECO:0000313" key="6">
    <source>
        <dbReference type="EMBL" id="OAQ88098.1"/>
    </source>
</evidence>
<dbReference type="InterPro" id="IPR007568">
    <property type="entry name" value="RTA1"/>
</dbReference>
<feature type="transmembrane region" description="Helical" evidence="5">
    <location>
        <begin position="221"/>
        <end position="243"/>
    </location>
</feature>
<feature type="transmembrane region" description="Helical" evidence="5">
    <location>
        <begin position="27"/>
        <end position="46"/>
    </location>
</feature>
<accession>A0A179HEP7</accession>
<evidence type="ECO:0000256" key="5">
    <source>
        <dbReference type="SAM" id="Phobius"/>
    </source>
</evidence>
<dbReference type="EMBL" id="LSBH01000001">
    <property type="protein sequence ID" value="OAQ88098.1"/>
    <property type="molecule type" value="Genomic_DNA"/>
</dbReference>
<comment type="caution">
    <text evidence="6">The sequence shown here is derived from an EMBL/GenBank/DDBJ whole genome shotgun (WGS) entry which is preliminary data.</text>
</comment>
<dbReference type="PANTHER" id="PTHR31465">
    <property type="entry name" value="PROTEIN RTA1-RELATED"/>
    <property type="match status" value="1"/>
</dbReference>
<dbReference type="AlphaFoldDB" id="A0A179HEP7"/>
<organism evidence="6 7">
    <name type="scientific">Purpureocillium lilacinum</name>
    <name type="common">Paecilomyces lilacinus</name>
    <dbReference type="NCBI Taxonomy" id="33203"/>
    <lineage>
        <taxon>Eukaryota</taxon>
        <taxon>Fungi</taxon>
        <taxon>Dikarya</taxon>
        <taxon>Ascomycota</taxon>
        <taxon>Pezizomycotina</taxon>
        <taxon>Sordariomycetes</taxon>
        <taxon>Hypocreomycetidae</taxon>
        <taxon>Hypocreales</taxon>
        <taxon>Ophiocordycipitaceae</taxon>
        <taxon>Purpureocillium</taxon>
    </lineage>
</organism>
<protein>
    <submittedName>
        <fullName evidence="6">RTA-like protein</fullName>
    </submittedName>
</protein>
<feature type="transmembrane region" description="Helical" evidence="5">
    <location>
        <begin position="180"/>
        <end position="201"/>
    </location>
</feature>
<dbReference type="GO" id="GO:0005886">
    <property type="term" value="C:plasma membrane"/>
    <property type="evidence" value="ECO:0007669"/>
    <property type="project" value="TreeGrafter"/>
</dbReference>
<dbReference type="Pfam" id="PF04479">
    <property type="entry name" value="RTA1"/>
    <property type="match status" value="1"/>
</dbReference>
<keyword evidence="4 5" id="KW-0472">Membrane</keyword>
<feature type="transmembrane region" description="Helical" evidence="5">
    <location>
        <begin position="76"/>
        <end position="96"/>
    </location>
</feature>
<evidence type="ECO:0000256" key="4">
    <source>
        <dbReference type="ARBA" id="ARBA00023136"/>
    </source>
</evidence>
<dbReference type="GO" id="GO:0000324">
    <property type="term" value="C:fungal-type vacuole"/>
    <property type="evidence" value="ECO:0007669"/>
    <property type="project" value="TreeGrafter"/>
</dbReference>
<feature type="transmembrane region" description="Helical" evidence="5">
    <location>
        <begin position="53"/>
        <end position="70"/>
    </location>
</feature>
<reference evidence="6 7" key="1">
    <citation type="submission" date="2016-01" db="EMBL/GenBank/DDBJ databases">
        <title>Biosynthesis of antibiotic leucinostatins and their inhibition on Phytophthora in bio-control Purpureocillium lilacinum.</title>
        <authorList>
            <person name="Wang G."/>
            <person name="Liu Z."/>
            <person name="Lin R."/>
            <person name="Li E."/>
            <person name="Mao Z."/>
            <person name="Ling J."/>
            <person name="Yin W."/>
            <person name="Xie B."/>
        </authorList>
    </citation>
    <scope>NUCLEOTIDE SEQUENCE [LARGE SCALE GENOMIC DNA]</scope>
    <source>
        <strain evidence="6">PLBJ-1</strain>
    </source>
</reference>
<gene>
    <name evidence="6" type="ORF">VFPBJ_02139</name>
</gene>
<keyword evidence="2 5" id="KW-0812">Transmembrane</keyword>
<dbReference type="Proteomes" id="UP000078240">
    <property type="component" value="Unassembled WGS sequence"/>
</dbReference>
<sequence length="268" mass="28698">MAFDRNYCILSTCSVAQYGWYSYVPQLWPNALFLAIFRVLAIAQLYLALRYRIWGAFAGGLVLGCVTEVIGYVGYFVIQLVCLTIAPALISAPVYLSLGRVLKVYGRHYSLLAPKTYTIVFVGSDIVSLVLQAAGGALAATGKTEKKVDTGVHTLVAGLPTSGAVFARAYSLITLASANCALRTLIIATAVITIRCIYRVVELAGGFRSPAANDEPAFMVLEGPMIILAVGALTVCHPGPLFFGEWTRIGKDLGYPEQESANDGKSTV</sequence>
<dbReference type="PANTHER" id="PTHR31465:SF9">
    <property type="entry name" value="SPHINGOID LONG-CHAIN BASE TRANSPORTER RSB1"/>
    <property type="match status" value="1"/>
</dbReference>
<feature type="transmembrane region" description="Helical" evidence="5">
    <location>
        <begin position="117"/>
        <end position="140"/>
    </location>
</feature>
<feature type="transmembrane region" description="Helical" evidence="5">
    <location>
        <begin position="152"/>
        <end position="173"/>
    </location>
</feature>
<comment type="subcellular location">
    <subcellularLocation>
        <location evidence="1">Membrane</location>
        <topology evidence="1">Multi-pass membrane protein</topology>
    </subcellularLocation>
</comment>
<keyword evidence="3 5" id="KW-1133">Transmembrane helix</keyword>
<name>A0A179HEP7_PURLI</name>
<evidence type="ECO:0000313" key="7">
    <source>
        <dbReference type="Proteomes" id="UP000078240"/>
    </source>
</evidence>
<evidence type="ECO:0000256" key="1">
    <source>
        <dbReference type="ARBA" id="ARBA00004141"/>
    </source>
</evidence>
<evidence type="ECO:0000256" key="3">
    <source>
        <dbReference type="ARBA" id="ARBA00022989"/>
    </source>
</evidence>